<accession>A0A1M4TKQ5</accession>
<evidence type="ECO:0000313" key="1">
    <source>
        <dbReference type="EMBL" id="SHE44867.1"/>
    </source>
</evidence>
<name>A0A1M4TKQ5_9FIRM</name>
<dbReference type="AlphaFoldDB" id="A0A1M4TKQ5"/>
<proteinExistence type="predicted"/>
<keyword evidence="2" id="KW-1185">Reference proteome</keyword>
<sequence length="113" mass="13449">MFLDINANLNFLSYENKEMMYSEGVYSFRTIYENIFTILEDNMISDKEFEYLNLLSTFIKTLIEELNLAVEFVRDDDEIVNYSTENLKVSSLSRCILDFIMDNKEIFLYSLNN</sequence>
<dbReference type="Proteomes" id="UP000184114">
    <property type="component" value="Unassembled WGS sequence"/>
</dbReference>
<dbReference type="EMBL" id="FQTY01000002">
    <property type="protein sequence ID" value="SHE44867.1"/>
    <property type="molecule type" value="Genomic_DNA"/>
</dbReference>
<protein>
    <submittedName>
        <fullName evidence="1">Uncharacterized protein</fullName>
    </submittedName>
</protein>
<evidence type="ECO:0000313" key="2">
    <source>
        <dbReference type="Proteomes" id="UP000184114"/>
    </source>
</evidence>
<gene>
    <name evidence="1" type="ORF">SAMN02745784_00717</name>
</gene>
<dbReference type="RefSeq" id="WP_143154882.1">
    <property type="nucleotide sequence ID" value="NZ_FQTY01000002.1"/>
</dbReference>
<reference evidence="2" key="1">
    <citation type="submission" date="2016-11" db="EMBL/GenBank/DDBJ databases">
        <authorList>
            <person name="Varghese N."/>
            <person name="Submissions S."/>
        </authorList>
    </citation>
    <scope>NUCLEOTIDE SEQUENCE [LARGE SCALE GENOMIC DNA]</scope>
    <source>
        <strain evidence="2">DSM 18095</strain>
    </source>
</reference>
<organism evidence="1 2">
    <name type="scientific">Tissierella praeacuta DSM 18095</name>
    <dbReference type="NCBI Taxonomy" id="1123404"/>
    <lineage>
        <taxon>Bacteria</taxon>
        <taxon>Bacillati</taxon>
        <taxon>Bacillota</taxon>
        <taxon>Tissierellia</taxon>
        <taxon>Tissierellales</taxon>
        <taxon>Tissierellaceae</taxon>
        <taxon>Tissierella</taxon>
    </lineage>
</organism>
<dbReference type="STRING" id="1123404.SAMN02745784_00717"/>